<gene>
    <name evidence="1" type="ORF">OCV51_12300</name>
</gene>
<dbReference type="PROSITE" id="PS51197">
    <property type="entry name" value="HTH_RRF2_2"/>
    <property type="match status" value="1"/>
</dbReference>
<reference evidence="1 2" key="1">
    <citation type="journal article" date="2021" name="ISME Commun">
        <title>Automated analysis of genomic sequences facilitates high-throughput and comprehensive description of bacteria.</title>
        <authorList>
            <person name="Hitch T.C.A."/>
        </authorList>
    </citation>
    <scope>NUCLEOTIDE SEQUENCE [LARGE SCALE GENOMIC DNA]</scope>
    <source>
        <strain evidence="1 2">H2_18</strain>
    </source>
</reference>
<dbReference type="Gene3D" id="1.10.10.10">
    <property type="entry name" value="Winged helix-like DNA-binding domain superfamily/Winged helix DNA-binding domain"/>
    <property type="match status" value="1"/>
</dbReference>
<dbReference type="SUPFAM" id="SSF46785">
    <property type="entry name" value="Winged helix' DNA-binding domain"/>
    <property type="match status" value="1"/>
</dbReference>
<accession>A0ABT2TDU4</accession>
<protein>
    <submittedName>
        <fullName evidence="1">Rrf2 family transcriptional regulator</fullName>
    </submittedName>
</protein>
<name>A0ABT2TDU4_9FIRM</name>
<dbReference type="RefSeq" id="WP_059066137.1">
    <property type="nucleotide sequence ID" value="NZ_JAOQJX010000022.1"/>
</dbReference>
<keyword evidence="2" id="KW-1185">Reference proteome</keyword>
<sequence>MQLKILVDYAVRILLYLAEQKCPVPSKEIAEQLHISQNYVCKIIETLQEEKIVTVYAEAKGGTELKKQPNRITLLEIIELMERKMKIPRYSMEKTSGRQYASILRQIGGDYTGVQETLDNMLKEVTIQDLLDMEYPCSL</sequence>
<dbReference type="InterPro" id="IPR000944">
    <property type="entry name" value="Tscrpt_reg_Rrf2"/>
</dbReference>
<evidence type="ECO:0000313" key="1">
    <source>
        <dbReference type="EMBL" id="MCU6748427.1"/>
    </source>
</evidence>
<organism evidence="1 2">
    <name type="scientific">Faecalicatena acetigenes</name>
    <dbReference type="NCBI Taxonomy" id="2981790"/>
    <lineage>
        <taxon>Bacteria</taxon>
        <taxon>Bacillati</taxon>
        <taxon>Bacillota</taxon>
        <taxon>Clostridia</taxon>
        <taxon>Lachnospirales</taxon>
        <taxon>Lachnospiraceae</taxon>
        <taxon>Faecalicatena</taxon>
    </lineage>
</organism>
<dbReference type="Pfam" id="PF02082">
    <property type="entry name" value="Rrf2"/>
    <property type="match status" value="1"/>
</dbReference>
<dbReference type="EMBL" id="JAOQJX010000022">
    <property type="protein sequence ID" value="MCU6748427.1"/>
    <property type="molecule type" value="Genomic_DNA"/>
</dbReference>
<evidence type="ECO:0000313" key="2">
    <source>
        <dbReference type="Proteomes" id="UP001652394"/>
    </source>
</evidence>
<dbReference type="InterPro" id="IPR036388">
    <property type="entry name" value="WH-like_DNA-bd_sf"/>
</dbReference>
<dbReference type="Proteomes" id="UP001652394">
    <property type="component" value="Unassembled WGS sequence"/>
</dbReference>
<dbReference type="InterPro" id="IPR036390">
    <property type="entry name" value="WH_DNA-bd_sf"/>
</dbReference>
<proteinExistence type="predicted"/>
<dbReference type="PANTHER" id="PTHR33221">
    <property type="entry name" value="WINGED HELIX-TURN-HELIX TRANSCRIPTIONAL REGULATOR, RRF2 FAMILY"/>
    <property type="match status" value="1"/>
</dbReference>
<dbReference type="PANTHER" id="PTHR33221:SF2">
    <property type="entry name" value="TRANSCRIPTIONAL REGULATOR"/>
    <property type="match status" value="1"/>
</dbReference>
<dbReference type="NCBIfam" id="TIGR00738">
    <property type="entry name" value="rrf2_super"/>
    <property type="match status" value="1"/>
</dbReference>
<comment type="caution">
    <text evidence="1">The sequence shown here is derived from an EMBL/GenBank/DDBJ whole genome shotgun (WGS) entry which is preliminary data.</text>
</comment>